<dbReference type="EMBL" id="CAUJNA010003472">
    <property type="protein sequence ID" value="CAJ1402898.1"/>
    <property type="molecule type" value="Genomic_DNA"/>
</dbReference>
<proteinExistence type="predicted"/>
<feature type="region of interest" description="Disordered" evidence="1">
    <location>
        <begin position="522"/>
        <end position="562"/>
    </location>
</feature>
<dbReference type="InterPro" id="IPR029787">
    <property type="entry name" value="Nucleotide_cyclase"/>
</dbReference>
<feature type="region of interest" description="Disordered" evidence="1">
    <location>
        <begin position="491"/>
        <end position="510"/>
    </location>
</feature>
<keyword evidence="5" id="KW-1185">Reference proteome</keyword>
<sequence length="880" mass="98633">MAALQESQISRGQEAVFRIGRTATWSLTKTSCRHPRLTCVLACPMILMTALLAITVTFFWKHSFDEGLMRQQTADDEIMTNFNASSTLVLTNMAHHLQAASAITVVQSISKFASWPKLVTQINANAAEELPAVLNSEALEEVLEDMWKQMTTLFPDVDFVYAADAQGSFVGYERLPWGFAKEHNAPSAFGGEFRPSDGVPLSSQICSLCPPMTELRPGQKTYYLVDQTGKFVSTYKRHDYDPRKRHWYERAAAARGHLVWIDIYNFSSGHSLGMTAAKAVVGLNGEVLAVAASDFTVSYLSRYMEEACAAVEQEEGFILDTKGLMVASSMGISQVAWETEGGQARYHWSELNVMVTDPLRTLLRAYGSLEQLPKNGTMTTDDGRLLFTYMDLTEPFQAQLRWIVIITTPVSTYMMSSWQQQAWAASRSQSTRQHLEEDLHRQEVKTLLTCAVFALVGALLMTCVGLVVTRPLKKISTEMLTMAKLEFLPSQLSKKPSERGSRKSTRLQSLSRGLMGRITRTFTGQTGEPLEHTGHGQYSDETSSSGSEDSEEEQQEVESCFQRGVPKEVVNMRESFGYMVTGLKSFARYMDPDIMHILVKSKKQAQLGMGRAEVTIFFSDIANFTTIAESLEPEAFMAMLSTYLDEMSKIIMSKRGVVGEFIGDAIMAWWNVPVHLGPEHTAMALSAALAQQRRLEELRAEWLEQGLPEVNTRMGLVKGVVLAGNIGSSQRMKYGLVGDSVNLASRLEGLCKFYGVSVIVENELASDSSVSGKFRLRLLDLVTVKGRSQPTELYELVAEDAELPGRFSSAEQLEYYLEGFRDIHRNYRNRKFQLCFQQLRQYQHAFPEDQPCQMLFQRVEALIGVQVDPNWSPVHVLKEK</sequence>
<evidence type="ECO:0000259" key="3">
    <source>
        <dbReference type="PROSITE" id="PS50125"/>
    </source>
</evidence>
<evidence type="ECO:0000256" key="1">
    <source>
        <dbReference type="SAM" id="MobiDB-lite"/>
    </source>
</evidence>
<feature type="domain" description="Guanylate cyclase" evidence="3">
    <location>
        <begin position="615"/>
        <end position="748"/>
    </location>
</feature>
<gene>
    <name evidence="4" type="ORF">EVOR1521_LOCUS25682</name>
</gene>
<dbReference type="InterPro" id="IPR001054">
    <property type="entry name" value="A/G_cyclase"/>
</dbReference>
<dbReference type="PANTHER" id="PTHR43081">
    <property type="entry name" value="ADENYLATE CYCLASE, TERMINAL-DIFFERENTIATION SPECIFIC-RELATED"/>
    <property type="match status" value="1"/>
</dbReference>
<dbReference type="GO" id="GO:0009190">
    <property type="term" value="P:cyclic nucleotide biosynthetic process"/>
    <property type="evidence" value="ECO:0007669"/>
    <property type="project" value="InterPro"/>
</dbReference>
<reference evidence="4" key="1">
    <citation type="submission" date="2023-08" db="EMBL/GenBank/DDBJ databases">
        <authorList>
            <person name="Chen Y."/>
            <person name="Shah S."/>
            <person name="Dougan E. K."/>
            <person name="Thang M."/>
            <person name="Chan C."/>
        </authorList>
    </citation>
    <scope>NUCLEOTIDE SEQUENCE</scope>
</reference>
<evidence type="ECO:0000313" key="4">
    <source>
        <dbReference type="EMBL" id="CAJ1402898.1"/>
    </source>
</evidence>
<dbReference type="Gene3D" id="3.30.70.1230">
    <property type="entry name" value="Nucleotide cyclase"/>
    <property type="match status" value="1"/>
</dbReference>
<dbReference type="CDD" id="cd07302">
    <property type="entry name" value="CHD"/>
    <property type="match status" value="1"/>
</dbReference>
<evidence type="ECO:0000256" key="2">
    <source>
        <dbReference type="SAM" id="Phobius"/>
    </source>
</evidence>
<dbReference type="Gene3D" id="3.30.450.20">
    <property type="entry name" value="PAS domain"/>
    <property type="match status" value="1"/>
</dbReference>
<feature type="transmembrane region" description="Helical" evidence="2">
    <location>
        <begin position="37"/>
        <end position="60"/>
    </location>
</feature>
<dbReference type="GO" id="GO:0035556">
    <property type="term" value="P:intracellular signal transduction"/>
    <property type="evidence" value="ECO:0007669"/>
    <property type="project" value="InterPro"/>
</dbReference>
<dbReference type="PANTHER" id="PTHR43081:SF1">
    <property type="entry name" value="ADENYLATE CYCLASE, TERMINAL-DIFFERENTIATION SPECIFIC"/>
    <property type="match status" value="1"/>
</dbReference>
<dbReference type="InterPro" id="IPR050697">
    <property type="entry name" value="Adenylyl/Guanylyl_Cyclase_3/4"/>
</dbReference>
<evidence type="ECO:0000313" key="5">
    <source>
        <dbReference type="Proteomes" id="UP001178507"/>
    </source>
</evidence>
<comment type="caution">
    <text evidence="4">The sequence shown here is derived from an EMBL/GenBank/DDBJ whole genome shotgun (WGS) entry which is preliminary data.</text>
</comment>
<keyword evidence="2" id="KW-1133">Transmembrane helix</keyword>
<dbReference type="AlphaFoldDB" id="A0AA36JDA0"/>
<protein>
    <recommendedName>
        <fullName evidence="3">Guanylate cyclase domain-containing protein</fullName>
    </recommendedName>
</protein>
<dbReference type="PROSITE" id="PS50125">
    <property type="entry name" value="GUANYLATE_CYCLASE_2"/>
    <property type="match status" value="1"/>
</dbReference>
<accession>A0AA36JDA0</accession>
<name>A0AA36JDA0_9DINO</name>
<dbReference type="SMART" id="SM00044">
    <property type="entry name" value="CYCc"/>
    <property type="match status" value="1"/>
</dbReference>
<keyword evidence="2" id="KW-0472">Membrane</keyword>
<dbReference type="Pfam" id="PF00211">
    <property type="entry name" value="Guanylate_cyc"/>
    <property type="match status" value="1"/>
</dbReference>
<dbReference type="Proteomes" id="UP001178507">
    <property type="component" value="Unassembled WGS sequence"/>
</dbReference>
<organism evidence="4 5">
    <name type="scientific">Effrenium voratum</name>
    <dbReference type="NCBI Taxonomy" id="2562239"/>
    <lineage>
        <taxon>Eukaryota</taxon>
        <taxon>Sar</taxon>
        <taxon>Alveolata</taxon>
        <taxon>Dinophyceae</taxon>
        <taxon>Suessiales</taxon>
        <taxon>Symbiodiniaceae</taxon>
        <taxon>Effrenium</taxon>
    </lineage>
</organism>
<dbReference type="SUPFAM" id="SSF55073">
    <property type="entry name" value="Nucleotide cyclase"/>
    <property type="match status" value="1"/>
</dbReference>
<keyword evidence="2" id="KW-0812">Transmembrane</keyword>